<accession>A0AAN7YTS5</accession>
<protein>
    <submittedName>
        <fullName evidence="1">Uncharacterized protein</fullName>
    </submittedName>
</protein>
<gene>
    <name evidence="1" type="ORF">RB653_008137</name>
</gene>
<proteinExistence type="predicted"/>
<evidence type="ECO:0000313" key="1">
    <source>
        <dbReference type="EMBL" id="KAK5578466.1"/>
    </source>
</evidence>
<sequence>MNGYSDWLSAAVENTSDFFVGMVVLASTRVKPYPDFFFKKVRS</sequence>
<dbReference type="EMBL" id="JAVFKY010000003">
    <property type="protein sequence ID" value="KAK5578466.1"/>
    <property type="molecule type" value="Genomic_DNA"/>
</dbReference>
<organism evidence="1 2">
    <name type="scientific">Dictyostelium firmibasis</name>
    <dbReference type="NCBI Taxonomy" id="79012"/>
    <lineage>
        <taxon>Eukaryota</taxon>
        <taxon>Amoebozoa</taxon>
        <taxon>Evosea</taxon>
        <taxon>Eumycetozoa</taxon>
        <taxon>Dictyostelia</taxon>
        <taxon>Dictyosteliales</taxon>
        <taxon>Dictyosteliaceae</taxon>
        <taxon>Dictyostelium</taxon>
    </lineage>
</organism>
<reference evidence="1 2" key="1">
    <citation type="submission" date="2023-11" db="EMBL/GenBank/DDBJ databases">
        <title>Dfirmibasis_genome.</title>
        <authorList>
            <person name="Edelbroek B."/>
            <person name="Kjellin J."/>
            <person name="Jerlstrom-Hultqvist J."/>
            <person name="Soderbom F."/>
        </authorList>
    </citation>
    <scope>NUCLEOTIDE SEQUENCE [LARGE SCALE GENOMIC DNA]</scope>
    <source>
        <strain evidence="1 2">TNS-C-14</strain>
    </source>
</reference>
<evidence type="ECO:0000313" key="2">
    <source>
        <dbReference type="Proteomes" id="UP001344447"/>
    </source>
</evidence>
<keyword evidence="2" id="KW-1185">Reference proteome</keyword>
<dbReference type="AlphaFoldDB" id="A0AAN7YTS5"/>
<comment type="caution">
    <text evidence="1">The sequence shown here is derived from an EMBL/GenBank/DDBJ whole genome shotgun (WGS) entry which is preliminary data.</text>
</comment>
<dbReference type="Proteomes" id="UP001344447">
    <property type="component" value="Unassembled WGS sequence"/>
</dbReference>
<name>A0AAN7YTS5_9MYCE</name>